<feature type="domain" description="UvrD-like helicase ATP-binding" evidence="17">
    <location>
        <begin position="7"/>
        <end position="493"/>
    </location>
</feature>
<keyword evidence="3" id="KW-0227">DNA damage</keyword>
<dbReference type="Pfam" id="PF00580">
    <property type="entry name" value="UvrD-helicase"/>
    <property type="match status" value="1"/>
</dbReference>
<keyword evidence="10" id="KW-0413">Isomerase</keyword>
<dbReference type="PANTHER" id="PTHR11070:SF2">
    <property type="entry name" value="ATP-DEPENDENT DNA HELICASE SRS2"/>
    <property type="match status" value="1"/>
</dbReference>
<dbReference type="NCBIfam" id="TIGR02784">
    <property type="entry name" value="addA_alphas"/>
    <property type="match status" value="1"/>
</dbReference>
<dbReference type="EMBL" id="JAICBX010000002">
    <property type="protein sequence ID" value="MBW8638231.1"/>
    <property type="molecule type" value="Genomic_DNA"/>
</dbReference>
<dbReference type="GO" id="GO:0005829">
    <property type="term" value="C:cytosol"/>
    <property type="evidence" value="ECO:0007669"/>
    <property type="project" value="TreeGrafter"/>
</dbReference>
<evidence type="ECO:0000256" key="6">
    <source>
        <dbReference type="ARBA" id="ARBA00022839"/>
    </source>
</evidence>
<evidence type="ECO:0000256" key="9">
    <source>
        <dbReference type="ARBA" id="ARBA00023204"/>
    </source>
</evidence>
<feature type="compositionally biased region" description="Polar residues" evidence="16">
    <location>
        <begin position="1"/>
        <end position="21"/>
    </location>
</feature>
<dbReference type="SUPFAM" id="SSF52540">
    <property type="entry name" value="P-loop containing nucleoside triphosphate hydrolases"/>
    <property type="match status" value="1"/>
</dbReference>
<dbReference type="GO" id="GO:0033202">
    <property type="term" value="C:DNA helicase complex"/>
    <property type="evidence" value="ECO:0007669"/>
    <property type="project" value="TreeGrafter"/>
</dbReference>
<keyword evidence="20" id="KW-1185">Reference proteome</keyword>
<dbReference type="InterPro" id="IPR038726">
    <property type="entry name" value="PDDEXK_AddAB-type"/>
</dbReference>
<evidence type="ECO:0000256" key="1">
    <source>
        <dbReference type="ARBA" id="ARBA00022722"/>
    </source>
</evidence>
<comment type="caution">
    <text evidence="19">The sequence shown here is derived from an EMBL/GenBank/DDBJ whole genome shotgun (WGS) entry which is preliminary data.</text>
</comment>
<protein>
    <recommendedName>
        <fullName evidence="12">DNA 3'-5' helicase</fullName>
        <ecNumber evidence="12">5.6.2.4</ecNumber>
    </recommendedName>
    <alternativeName>
        <fullName evidence="13">DNA 3'-5' helicase II</fullName>
    </alternativeName>
</protein>
<dbReference type="Gene3D" id="3.40.50.300">
    <property type="entry name" value="P-loop containing nucleotide triphosphate hydrolases"/>
    <property type="match status" value="4"/>
</dbReference>
<dbReference type="Gene3D" id="3.90.320.10">
    <property type="match status" value="1"/>
</dbReference>
<evidence type="ECO:0000256" key="4">
    <source>
        <dbReference type="ARBA" id="ARBA00022801"/>
    </source>
</evidence>
<dbReference type="InterPro" id="IPR000212">
    <property type="entry name" value="DNA_helicase_UvrD/REP"/>
</dbReference>
<dbReference type="GO" id="GO:0003677">
    <property type="term" value="F:DNA binding"/>
    <property type="evidence" value="ECO:0007669"/>
    <property type="project" value="UniProtKB-KW"/>
</dbReference>
<dbReference type="SUPFAM" id="SSF52980">
    <property type="entry name" value="Restriction endonuclease-like"/>
    <property type="match status" value="1"/>
</dbReference>
<dbReference type="InterPro" id="IPR011604">
    <property type="entry name" value="PDDEXK-like_dom_sf"/>
</dbReference>
<dbReference type="Gene3D" id="1.10.486.10">
    <property type="entry name" value="PCRA, domain 4"/>
    <property type="match status" value="1"/>
</dbReference>
<dbReference type="GO" id="GO:0000725">
    <property type="term" value="P:recombinational repair"/>
    <property type="evidence" value="ECO:0007669"/>
    <property type="project" value="TreeGrafter"/>
</dbReference>
<keyword evidence="6" id="KW-0269">Exonuclease</keyword>
<dbReference type="Pfam" id="PF12705">
    <property type="entry name" value="PDDEXK_1"/>
    <property type="match status" value="1"/>
</dbReference>
<evidence type="ECO:0000256" key="2">
    <source>
        <dbReference type="ARBA" id="ARBA00022741"/>
    </source>
</evidence>
<dbReference type="Proteomes" id="UP001196509">
    <property type="component" value="Unassembled WGS sequence"/>
</dbReference>
<dbReference type="GO" id="GO:0043138">
    <property type="term" value="F:3'-5' DNA helicase activity"/>
    <property type="evidence" value="ECO:0007669"/>
    <property type="project" value="UniProtKB-EC"/>
</dbReference>
<keyword evidence="8" id="KW-0238">DNA-binding</keyword>
<evidence type="ECO:0000313" key="20">
    <source>
        <dbReference type="Proteomes" id="UP001196509"/>
    </source>
</evidence>
<dbReference type="AlphaFoldDB" id="A0AAE2ZL63"/>
<evidence type="ECO:0000259" key="17">
    <source>
        <dbReference type="PROSITE" id="PS51198"/>
    </source>
</evidence>
<dbReference type="RefSeq" id="WP_220228873.1">
    <property type="nucleotide sequence ID" value="NZ_JAICBX010000002.1"/>
</dbReference>
<dbReference type="GO" id="GO:0005524">
    <property type="term" value="F:ATP binding"/>
    <property type="evidence" value="ECO:0007669"/>
    <property type="project" value="UniProtKB-UniRule"/>
</dbReference>
<accession>A0AAE2ZL63</accession>
<keyword evidence="7 15" id="KW-0067">ATP-binding</keyword>
<dbReference type="PROSITE" id="PS51217">
    <property type="entry name" value="UVRD_HELICASE_CTER"/>
    <property type="match status" value="1"/>
</dbReference>
<dbReference type="InterPro" id="IPR014151">
    <property type="entry name" value="DNA_helicase_AddA"/>
</dbReference>
<feature type="binding site" evidence="15">
    <location>
        <begin position="28"/>
        <end position="35"/>
    </location>
    <ligand>
        <name>ATP</name>
        <dbReference type="ChEBI" id="CHEBI:30616"/>
    </ligand>
</feature>
<comment type="catalytic activity">
    <reaction evidence="14">
        <text>ATP + H2O = ADP + phosphate + H(+)</text>
        <dbReference type="Rhea" id="RHEA:13065"/>
        <dbReference type="ChEBI" id="CHEBI:15377"/>
        <dbReference type="ChEBI" id="CHEBI:15378"/>
        <dbReference type="ChEBI" id="CHEBI:30616"/>
        <dbReference type="ChEBI" id="CHEBI:43474"/>
        <dbReference type="ChEBI" id="CHEBI:456216"/>
        <dbReference type="EC" id="5.6.2.4"/>
    </reaction>
</comment>
<keyword evidence="5 15" id="KW-0347">Helicase</keyword>
<evidence type="ECO:0000256" key="10">
    <source>
        <dbReference type="ARBA" id="ARBA00023235"/>
    </source>
</evidence>
<evidence type="ECO:0000256" key="8">
    <source>
        <dbReference type="ARBA" id="ARBA00023125"/>
    </source>
</evidence>
<evidence type="ECO:0000256" key="5">
    <source>
        <dbReference type="ARBA" id="ARBA00022806"/>
    </source>
</evidence>
<evidence type="ECO:0000313" key="19">
    <source>
        <dbReference type="EMBL" id="MBW8638231.1"/>
    </source>
</evidence>
<evidence type="ECO:0000256" key="7">
    <source>
        <dbReference type="ARBA" id="ARBA00022840"/>
    </source>
</evidence>
<keyword evidence="1" id="KW-0540">Nuclease</keyword>
<evidence type="ECO:0000256" key="3">
    <source>
        <dbReference type="ARBA" id="ARBA00022763"/>
    </source>
</evidence>
<evidence type="ECO:0000256" key="15">
    <source>
        <dbReference type="PROSITE-ProRule" id="PRU00560"/>
    </source>
</evidence>
<dbReference type="InterPro" id="IPR011335">
    <property type="entry name" value="Restrct_endonuc-II-like"/>
</dbReference>
<dbReference type="PROSITE" id="PS51198">
    <property type="entry name" value="UVRD_HELICASE_ATP_BIND"/>
    <property type="match status" value="1"/>
</dbReference>
<evidence type="ECO:0000256" key="11">
    <source>
        <dbReference type="ARBA" id="ARBA00034617"/>
    </source>
</evidence>
<comment type="catalytic activity">
    <reaction evidence="11">
        <text>Couples ATP hydrolysis with the unwinding of duplex DNA by translocating in the 3'-5' direction.</text>
        <dbReference type="EC" id="5.6.2.4"/>
    </reaction>
</comment>
<gene>
    <name evidence="19" type="primary">addA</name>
    <name evidence="19" type="ORF">K1W69_13630</name>
</gene>
<feature type="compositionally biased region" description="Pro residues" evidence="16">
    <location>
        <begin position="963"/>
        <end position="973"/>
    </location>
</feature>
<name>A0AAE2ZL63_9HYPH</name>
<proteinExistence type="predicted"/>
<dbReference type="Pfam" id="PF13361">
    <property type="entry name" value="UvrD_C"/>
    <property type="match status" value="1"/>
</dbReference>
<dbReference type="GO" id="GO:0004527">
    <property type="term" value="F:exonuclease activity"/>
    <property type="evidence" value="ECO:0007669"/>
    <property type="project" value="UniProtKB-KW"/>
</dbReference>
<evidence type="ECO:0000259" key="18">
    <source>
        <dbReference type="PROSITE" id="PS51217"/>
    </source>
</evidence>
<dbReference type="EC" id="5.6.2.4" evidence="12"/>
<dbReference type="InterPro" id="IPR014017">
    <property type="entry name" value="DNA_helicase_UvrD-like_C"/>
</dbReference>
<feature type="compositionally biased region" description="Basic and acidic residues" evidence="16">
    <location>
        <begin position="997"/>
        <end position="1006"/>
    </location>
</feature>
<feature type="region of interest" description="Disordered" evidence="16">
    <location>
        <begin position="939"/>
        <end position="1006"/>
    </location>
</feature>
<dbReference type="PANTHER" id="PTHR11070">
    <property type="entry name" value="UVRD / RECB / PCRA DNA HELICASE FAMILY MEMBER"/>
    <property type="match status" value="1"/>
</dbReference>
<evidence type="ECO:0000256" key="13">
    <source>
        <dbReference type="ARBA" id="ARBA00034923"/>
    </source>
</evidence>
<organism evidence="19 20">
    <name type="scientific">Flavimaribacter sediminis</name>
    <dbReference type="NCBI Taxonomy" id="2865987"/>
    <lineage>
        <taxon>Bacteria</taxon>
        <taxon>Pseudomonadati</taxon>
        <taxon>Pseudomonadota</taxon>
        <taxon>Alphaproteobacteria</taxon>
        <taxon>Hyphomicrobiales</taxon>
        <taxon>Rhizobiaceae</taxon>
        <taxon>Flavimaribacter</taxon>
    </lineage>
</organism>
<dbReference type="InterPro" id="IPR027417">
    <property type="entry name" value="P-loop_NTPase"/>
</dbReference>
<sequence>MSDSFDITWTQAQQEKASNPARSAWVSANAGSGKTHVLAQRVVRLLLNGCRPSAILCLTYTKAAASEMSNRVFERLAEWTRLDDAALSARLADIEGRRPDALRLAFARQLFARALETPGGLKIQTIHAFCEAVLHQFPLEANVAGHFEVLDEAGARRLLDEAREALLTEVAQEADARLVEAFRNVLAATGQWGMDRLFEEIVGERAAINEFGLAAERQGGEEKLLRRITGLDPDDTEDSILSSVWPLAGFQGPALAEFADVARSQKAKRAREFVDGLMRAEALDEPQDRYTELATLFLTSEGKPRKLASLATKSIQEAIPDLEDRIAEAQDHFIAARDRLQRLRMVFLTCDALVLARRLDSGYEALKRRDGKLDFDDLVARTGALLARDGAGPWVHYKLDRGIDHILVDEAQDTSPEQWAVISRLAAEFFAGQSSRETLRTLFAVGDEKQSIYSFQGARPDLFRIKQREFSLMARDADRHFEQPRLRLSFRSTASVLSAVDDVFEPEEIRRGLGEPGEPVAHSSHRGGEPGVVDLWDMIGKQASDDHDDWRAPFDAIAETAPPAELARRIAGTIVEWLRHEECIVRSGVKRPITAGDILVLVRKRDAFVNALMRELKKAQIPVAGADRLILTGHIAVQDLMALGRVMLMPGDDLSLAAILKSPLFGFDEDMLFRLAAERPERASLFDHLATLAESEGGAWLESYSRLSGLLAIADAASPFEFYARLLGPDGGRQRFLARLGTEAGDILDEFLSFCLDHESGDLPGLQALIASLESASPVIKRELEQGRDEIRIMTGHASKGLEAPVVFLVDSGGKPADERHAPRLQTLPIEAATGLPVSAPLWIPGKSYANSVGDAMKSDWLSAMDDEYRRLLYVGMTRAADRLIVCGYHGIKVPSWRHWHATVKEAFSDNASVTPMTFSAGGAQWEGLRYTQHDAEGFHRQSGPAAPESDHPPLPGALGRPLPKPARLPRPLTPSSTGLAVEAEPSDAPVMTSPFDNERGDERPLERGRVVHRLLQLLPDQAPAERRRLAARYLGRALPDWSPPDCEALADSILEILEDPRFAPVFSPASRAEVSMMGTLEIAGEQRAVSARLDRLAVSEGEVLIVDYKTDRNPPADESGVAQVYLTQLALYRALLQPIYPDRTVRAALLYTEAPRLIVCDNRRLDETLLALSTM</sequence>
<dbReference type="InterPro" id="IPR014016">
    <property type="entry name" value="UvrD-like_ATP-bd"/>
</dbReference>
<keyword evidence="9" id="KW-0234">DNA repair</keyword>
<reference evidence="19" key="1">
    <citation type="submission" date="2021-08" db="EMBL/GenBank/DDBJ databases">
        <title>Hoeflea bacterium WL0058 sp. nov., isolated from the sediment.</title>
        <authorList>
            <person name="Wang L."/>
            <person name="Zhang D."/>
        </authorList>
    </citation>
    <scope>NUCLEOTIDE SEQUENCE</scope>
    <source>
        <strain evidence="19">WL0058</strain>
    </source>
</reference>
<feature type="region of interest" description="Disordered" evidence="16">
    <location>
        <begin position="1"/>
        <end position="22"/>
    </location>
</feature>
<evidence type="ECO:0000256" key="12">
    <source>
        <dbReference type="ARBA" id="ARBA00034808"/>
    </source>
</evidence>
<keyword evidence="2 15" id="KW-0547">Nucleotide-binding</keyword>
<evidence type="ECO:0000256" key="16">
    <source>
        <dbReference type="SAM" id="MobiDB-lite"/>
    </source>
</evidence>
<feature type="domain" description="UvrD-like helicase C-terminal" evidence="18">
    <location>
        <begin position="522"/>
        <end position="801"/>
    </location>
</feature>
<keyword evidence="4 15" id="KW-0378">Hydrolase</keyword>
<evidence type="ECO:0000256" key="14">
    <source>
        <dbReference type="ARBA" id="ARBA00048988"/>
    </source>
</evidence>